<evidence type="ECO:0000259" key="2">
    <source>
        <dbReference type="Pfam" id="PF04606"/>
    </source>
</evidence>
<dbReference type="EMBL" id="NOIH01000015">
    <property type="protein sequence ID" value="OYD53285.1"/>
    <property type="molecule type" value="Genomic_DNA"/>
</dbReference>
<feature type="region of interest" description="Disordered" evidence="1">
    <location>
        <begin position="76"/>
        <end position="116"/>
    </location>
</feature>
<sequence length="116" mass="12866">MSSRRYVAQHARRTGKATAMAHPHIPCPVCGGNVTVYTSRAVSSSTRELFFRCKDPDCDASFRSLLQHANLIIGSRLHPEDPRRLPPDADMPKLRRRPDPALDPRQLSLPELPGAG</sequence>
<organism evidence="3 4">
    <name type="scientific">Thauera propionica</name>
    <dbReference type="NCBI Taxonomy" id="2019431"/>
    <lineage>
        <taxon>Bacteria</taxon>
        <taxon>Pseudomonadati</taxon>
        <taxon>Pseudomonadota</taxon>
        <taxon>Betaproteobacteria</taxon>
        <taxon>Rhodocyclales</taxon>
        <taxon>Zoogloeaceae</taxon>
        <taxon>Thauera</taxon>
    </lineage>
</organism>
<name>A0A235EXX5_9RHOO</name>
<dbReference type="RefSeq" id="WP_094269026.1">
    <property type="nucleotide sequence ID" value="NZ_NOIH01000015.1"/>
</dbReference>
<protein>
    <recommendedName>
        <fullName evidence="2">Zinc finger Ogr/Delta-type domain-containing protein</fullName>
    </recommendedName>
</protein>
<dbReference type="Pfam" id="PF04606">
    <property type="entry name" value="Ogr_Delta"/>
    <property type="match status" value="1"/>
</dbReference>
<dbReference type="OrthoDB" id="6895359at2"/>
<accession>A0A235EXX5</accession>
<feature type="compositionally biased region" description="Basic and acidic residues" evidence="1">
    <location>
        <begin position="77"/>
        <end position="102"/>
    </location>
</feature>
<feature type="domain" description="Zinc finger Ogr/Delta-type" evidence="2">
    <location>
        <begin position="27"/>
        <end position="66"/>
    </location>
</feature>
<dbReference type="Proteomes" id="UP000215181">
    <property type="component" value="Unassembled WGS sequence"/>
</dbReference>
<dbReference type="InterPro" id="IPR007684">
    <property type="entry name" value="Znf_Ogr/Delta"/>
</dbReference>
<evidence type="ECO:0000313" key="3">
    <source>
        <dbReference type="EMBL" id="OYD53285.1"/>
    </source>
</evidence>
<proteinExistence type="predicted"/>
<comment type="caution">
    <text evidence="3">The sequence shown here is derived from an EMBL/GenBank/DDBJ whole genome shotgun (WGS) entry which is preliminary data.</text>
</comment>
<evidence type="ECO:0000256" key="1">
    <source>
        <dbReference type="SAM" id="MobiDB-lite"/>
    </source>
</evidence>
<evidence type="ECO:0000313" key="4">
    <source>
        <dbReference type="Proteomes" id="UP000215181"/>
    </source>
</evidence>
<keyword evidence="4" id="KW-1185">Reference proteome</keyword>
<reference evidence="3 4" key="1">
    <citation type="submission" date="2017-07" db="EMBL/GenBank/DDBJ databases">
        <title>Thauera sp. KNDSS-Mac4 genome sequence and assembly.</title>
        <authorList>
            <person name="Mayilraj S."/>
        </authorList>
    </citation>
    <scope>NUCLEOTIDE SEQUENCE [LARGE SCALE GENOMIC DNA]</scope>
    <source>
        <strain evidence="3 4">KNDSS-Mac4</strain>
    </source>
</reference>
<dbReference type="AlphaFoldDB" id="A0A235EXX5"/>
<gene>
    <name evidence="3" type="ORF">CGK74_13815</name>
</gene>